<feature type="non-terminal residue" evidence="2">
    <location>
        <position position="20"/>
    </location>
</feature>
<dbReference type="AlphaFoldDB" id="A0A1R0GVT3"/>
<dbReference type="EMBL" id="LSSL01002929">
    <property type="protein sequence ID" value="OLY80958.1"/>
    <property type="molecule type" value="Genomic_DNA"/>
</dbReference>
<keyword evidence="3" id="KW-1185">Reference proteome</keyword>
<name>A0A1R0GVT3_9FUNG</name>
<feature type="region of interest" description="Disordered" evidence="1">
    <location>
        <begin position="1"/>
        <end position="20"/>
    </location>
</feature>
<protein>
    <submittedName>
        <fullName evidence="2">Uncharacterized protein</fullName>
    </submittedName>
</protein>
<proteinExistence type="predicted"/>
<dbReference type="Proteomes" id="UP000187455">
    <property type="component" value="Unassembled WGS sequence"/>
</dbReference>
<reference evidence="2 3" key="1">
    <citation type="journal article" date="2016" name="Mol. Biol. Evol.">
        <title>Genome-Wide Survey of Gut Fungi (Harpellales) Reveals the First Horizontally Transferred Ubiquitin Gene from a Mosquito Host.</title>
        <authorList>
            <person name="Wang Y."/>
            <person name="White M.M."/>
            <person name="Kvist S."/>
            <person name="Moncalvo J.M."/>
        </authorList>
    </citation>
    <scope>NUCLEOTIDE SEQUENCE [LARGE SCALE GENOMIC DNA]</scope>
    <source>
        <strain evidence="2 3">ALG-7-W6</strain>
    </source>
</reference>
<organism evidence="2 3">
    <name type="scientific">Smittium mucronatum</name>
    <dbReference type="NCBI Taxonomy" id="133383"/>
    <lineage>
        <taxon>Eukaryota</taxon>
        <taxon>Fungi</taxon>
        <taxon>Fungi incertae sedis</taxon>
        <taxon>Zoopagomycota</taxon>
        <taxon>Kickxellomycotina</taxon>
        <taxon>Harpellomycetes</taxon>
        <taxon>Harpellales</taxon>
        <taxon>Legeriomycetaceae</taxon>
        <taxon>Smittium</taxon>
    </lineage>
</organism>
<gene>
    <name evidence="2" type="ORF">AYI68_g4940</name>
</gene>
<accession>A0A1R0GVT3</accession>
<evidence type="ECO:0000313" key="2">
    <source>
        <dbReference type="EMBL" id="OLY80958.1"/>
    </source>
</evidence>
<comment type="caution">
    <text evidence="2">The sequence shown here is derived from an EMBL/GenBank/DDBJ whole genome shotgun (WGS) entry which is preliminary data.</text>
</comment>
<evidence type="ECO:0000256" key="1">
    <source>
        <dbReference type="SAM" id="MobiDB-lite"/>
    </source>
</evidence>
<sequence>MPGWGLSVGGLNPFPVGTQP</sequence>
<evidence type="ECO:0000313" key="3">
    <source>
        <dbReference type="Proteomes" id="UP000187455"/>
    </source>
</evidence>